<dbReference type="InterPro" id="IPR044068">
    <property type="entry name" value="CB"/>
</dbReference>
<evidence type="ECO:0000256" key="4">
    <source>
        <dbReference type="ARBA" id="ARBA00022829"/>
    </source>
</evidence>
<keyword evidence="5" id="KW-0229">DNA integration</keyword>
<dbReference type="GO" id="GO:0015074">
    <property type="term" value="P:DNA integration"/>
    <property type="evidence" value="ECO:0007669"/>
    <property type="project" value="UniProtKB-KW"/>
</dbReference>
<dbReference type="Gene3D" id="1.10.443.10">
    <property type="entry name" value="Intergrase catalytic core"/>
    <property type="match status" value="1"/>
</dbReference>
<reference evidence="12" key="1">
    <citation type="submission" date="2020-09" db="EMBL/GenBank/DDBJ databases">
        <title>New species isolated from human feces.</title>
        <authorList>
            <person name="Kitahara M."/>
            <person name="Shigeno Y."/>
            <person name="Shime M."/>
            <person name="Matsumoto Y."/>
            <person name="Nakamura S."/>
            <person name="Motooka D."/>
            <person name="Fukuoka S."/>
            <person name="Nishikawa H."/>
            <person name="Benno Y."/>
        </authorList>
    </citation>
    <scope>NUCLEOTIDE SEQUENCE</scope>
    <source>
        <strain evidence="12">MM59</strain>
        <plasmid evidence="12">pMM59_01</plasmid>
    </source>
</reference>
<keyword evidence="4" id="KW-0159">Chromosome partition</keyword>
<dbReference type="InterPro" id="IPR013762">
    <property type="entry name" value="Integrase-like_cat_sf"/>
</dbReference>
<dbReference type="GO" id="GO:0005737">
    <property type="term" value="C:cytoplasm"/>
    <property type="evidence" value="ECO:0007669"/>
    <property type="project" value="UniProtKB-SubCell"/>
</dbReference>
<dbReference type="GO" id="GO:0051301">
    <property type="term" value="P:cell division"/>
    <property type="evidence" value="ECO:0007669"/>
    <property type="project" value="UniProtKB-KW"/>
</dbReference>
<dbReference type="Proteomes" id="UP000679848">
    <property type="component" value="Plasmid pMM59_01"/>
</dbReference>
<dbReference type="RefSeq" id="WP_213543939.1">
    <property type="nucleotide sequence ID" value="NZ_AP023421.1"/>
</dbReference>
<dbReference type="AlphaFoldDB" id="A0A830QS22"/>
<dbReference type="InterPro" id="IPR011010">
    <property type="entry name" value="DNA_brk_join_enz"/>
</dbReference>
<evidence type="ECO:0000256" key="2">
    <source>
        <dbReference type="ARBA" id="ARBA00022490"/>
    </source>
</evidence>
<dbReference type="GO" id="GO:0003677">
    <property type="term" value="F:DNA binding"/>
    <property type="evidence" value="ECO:0007669"/>
    <property type="project" value="UniProtKB-UniRule"/>
</dbReference>
<evidence type="ECO:0000313" key="12">
    <source>
        <dbReference type="EMBL" id="BCK85868.1"/>
    </source>
</evidence>
<proteinExistence type="predicted"/>
<dbReference type="GO" id="GO:0006310">
    <property type="term" value="P:DNA recombination"/>
    <property type="evidence" value="ECO:0007669"/>
    <property type="project" value="UniProtKB-KW"/>
</dbReference>
<keyword evidence="13" id="KW-1185">Reference proteome</keyword>
<gene>
    <name evidence="12" type="primary">xerC</name>
    <name evidence="12" type="ORF">MM59RIKEN_31870</name>
</gene>
<evidence type="ECO:0000256" key="6">
    <source>
        <dbReference type="ARBA" id="ARBA00023125"/>
    </source>
</evidence>
<evidence type="ECO:0000256" key="9">
    <source>
        <dbReference type="PROSITE-ProRule" id="PRU01248"/>
    </source>
</evidence>
<dbReference type="InterPro" id="IPR002104">
    <property type="entry name" value="Integrase_catalytic"/>
</dbReference>
<evidence type="ECO:0000256" key="3">
    <source>
        <dbReference type="ARBA" id="ARBA00022618"/>
    </source>
</evidence>
<evidence type="ECO:0000259" key="11">
    <source>
        <dbReference type="PROSITE" id="PS51900"/>
    </source>
</evidence>
<evidence type="ECO:0000256" key="7">
    <source>
        <dbReference type="ARBA" id="ARBA00023172"/>
    </source>
</evidence>
<evidence type="ECO:0000256" key="8">
    <source>
        <dbReference type="ARBA" id="ARBA00023306"/>
    </source>
</evidence>
<keyword evidence="6 9" id="KW-0238">DNA-binding</keyword>
<sequence>MTDYRYDAPQILRDFLSYHETIKAHSKRTVDEYYLDLRNFFRYMKQIRNPQLAQKSLDEIDILDVDLDFIASVTLTDVYGYMTYLSRDRIQHQNSPRSEYGLNAASRARKIATIRSFYNYLTNKMHLLRENPVKDMDSPKLKKTLPKYLTLDESLQLLQAVGGKNQERDYCILTLFLNCGLRISELIGLNLSDLQGESLRVLGKGNKVRIIYLNDACQDALKRYLAVRRPITGRDQNAMFLSSRNERISRSMVHSMVKKQLEVAGLDSSQYSSHKLRHTAATLMLQNGVDVRAVQEVLGHDHLNTTEIYTHIDNESLRIAAKANPLSNVKLQKKPQENE</sequence>
<dbReference type="PANTHER" id="PTHR30349:SF77">
    <property type="entry name" value="TYROSINE RECOMBINASE XERC"/>
    <property type="match status" value="1"/>
</dbReference>
<dbReference type="InterPro" id="IPR050090">
    <property type="entry name" value="Tyrosine_recombinase_XerCD"/>
</dbReference>
<evidence type="ECO:0000256" key="5">
    <source>
        <dbReference type="ARBA" id="ARBA00022908"/>
    </source>
</evidence>
<dbReference type="Pfam" id="PF00589">
    <property type="entry name" value="Phage_integrase"/>
    <property type="match status" value="1"/>
</dbReference>
<evidence type="ECO:0000259" key="10">
    <source>
        <dbReference type="PROSITE" id="PS51898"/>
    </source>
</evidence>
<keyword evidence="7" id="KW-0233">DNA recombination</keyword>
<dbReference type="GO" id="GO:0007059">
    <property type="term" value="P:chromosome segregation"/>
    <property type="evidence" value="ECO:0007669"/>
    <property type="project" value="UniProtKB-KW"/>
</dbReference>
<dbReference type="PROSITE" id="PS51898">
    <property type="entry name" value="TYR_RECOMBINASE"/>
    <property type="match status" value="1"/>
</dbReference>
<organism evidence="12 13">
    <name type="scientific">Pusillibacter faecalis</name>
    <dbReference type="NCBI Taxonomy" id="2714358"/>
    <lineage>
        <taxon>Bacteria</taxon>
        <taxon>Bacillati</taxon>
        <taxon>Bacillota</taxon>
        <taxon>Clostridia</taxon>
        <taxon>Eubacteriales</taxon>
        <taxon>Oscillospiraceae</taxon>
        <taxon>Pusillibacter</taxon>
    </lineage>
</organism>
<evidence type="ECO:0000256" key="1">
    <source>
        <dbReference type="ARBA" id="ARBA00004496"/>
    </source>
</evidence>
<dbReference type="Gene3D" id="1.10.150.130">
    <property type="match status" value="1"/>
</dbReference>
<keyword evidence="3" id="KW-0132">Cell division</keyword>
<feature type="domain" description="Core-binding (CB)" evidence="11">
    <location>
        <begin position="6"/>
        <end position="122"/>
    </location>
</feature>
<dbReference type="EMBL" id="AP023421">
    <property type="protein sequence ID" value="BCK85868.1"/>
    <property type="molecule type" value="Genomic_DNA"/>
</dbReference>
<dbReference type="PANTHER" id="PTHR30349">
    <property type="entry name" value="PHAGE INTEGRASE-RELATED"/>
    <property type="match status" value="1"/>
</dbReference>
<protein>
    <submittedName>
        <fullName evidence="12">Tyrosine recombinase XerC</fullName>
    </submittedName>
</protein>
<dbReference type="InterPro" id="IPR010998">
    <property type="entry name" value="Integrase_recombinase_N"/>
</dbReference>
<dbReference type="SUPFAM" id="SSF56349">
    <property type="entry name" value="DNA breaking-rejoining enzymes"/>
    <property type="match status" value="1"/>
</dbReference>
<comment type="subcellular location">
    <subcellularLocation>
        <location evidence="1">Cytoplasm</location>
    </subcellularLocation>
</comment>
<keyword evidence="12" id="KW-0614">Plasmid</keyword>
<name>A0A830QS22_9FIRM</name>
<dbReference type="PROSITE" id="PS51900">
    <property type="entry name" value="CB"/>
    <property type="match status" value="1"/>
</dbReference>
<feature type="domain" description="Tyr recombinase" evidence="10">
    <location>
        <begin position="144"/>
        <end position="322"/>
    </location>
</feature>
<geneLocation type="plasmid" evidence="12 13">
    <name>pMM59_01</name>
</geneLocation>
<keyword evidence="2" id="KW-0963">Cytoplasm</keyword>
<dbReference type="KEGG" id="pfaa:MM59RIKEN_31870"/>
<evidence type="ECO:0000313" key="13">
    <source>
        <dbReference type="Proteomes" id="UP000679848"/>
    </source>
</evidence>
<accession>A0A830QS22</accession>
<keyword evidence="8" id="KW-0131">Cell cycle</keyword>